<dbReference type="GO" id="GO:0000160">
    <property type="term" value="P:phosphorelay signal transduction system"/>
    <property type="evidence" value="ECO:0007669"/>
    <property type="project" value="InterPro"/>
</dbReference>
<name>A0AAE0FVL8_9CHLO</name>
<organism evidence="3 4">
    <name type="scientific">Cymbomonas tetramitiformis</name>
    <dbReference type="NCBI Taxonomy" id="36881"/>
    <lineage>
        <taxon>Eukaryota</taxon>
        <taxon>Viridiplantae</taxon>
        <taxon>Chlorophyta</taxon>
        <taxon>Pyramimonadophyceae</taxon>
        <taxon>Pyramimonadales</taxon>
        <taxon>Pyramimonadaceae</taxon>
        <taxon>Cymbomonas</taxon>
    </lineage>
</organism>
<dbReference type="InterPro" id="IPR001789">
    <property type="entry name" value="Sig_transdc_resp-reg_receiver"/>
</dbReference>
<dbReference type="PROSITE" id="PS50110">
    <property type="entry name" value="RESPONSE_REGULATORY"/>
    <property type="match status" value="1"/>
</dbReference>
<protein>
    <recommendedName>
        <fullName evidence="2">Response regulatory domain-containing protein</fullName>
    </recommendedName>
</protein>
<feature type="domain" description="Response regulatory" evidence="2">
    <location>
        <begin position="160"/>
        <end position="301"/>
    </location>
</feature>
<dbReference type="SUPFAM" id="SSF52172">
    <property type="entry name" value="CheY-like"/>
    <property type="match status" value="1"/>
</dbReference>
<sequence>MDQAVATNAKQIKLEESDAAMLDSDDVVPEVLSQCESLVFQGTLRASPINAADKGRDREEVWERTELQILDNGLVFVSEGQNIAFEYFKMRSTWTQDNTFCIKMKAADMPHFHFACGEEGAADKIKELTRQKVEKRLEMLAEAVAQTPRSQLEAKPEEKCVLVIDMPCTARRKLVEVLKKSRQNCCTVRAYDEALAKYDAEPERFTSIMMELFLDNDAPGPTLSAFQLVRAIRHRERGAERSRVPIFAISKKNFDDTVEDMGTDTVQVSSCLCHCEEAGFDGYMMKPVSSRKMRSLLAQYVAASSIAKGAYFSRMGPGLDHSEGGEHDSFDANLAEFYAKEDRFARLVFLPALITRAIMKRFYWLCTLIGFRISPAQRDRIYIF</sequence>
<dbReference type="EMBL" id="LGRX02012926">
    <property type="protein sequence ID" value="KAK3266623.1"/>
    <property type="molecule type" value="Genomic_DNA"/>
</dbReference>
<dbReference type="Proteomes" id="UP001190700">
    <property type="component" value="Unassembled WGS sequence"/>
</dbReference>
<gene>
    <name evidence="3" type="ORF">CYMTET_24762</name>
</gene>
<evidence type="ECO:0000313" key="4">
    <source>
        <dbReference type="Proteomes" id="UP001190700"/>
    </source>
</evidence>
<dbReference type="AlphaFoldDB" id="A0AAE0FVL8"/>
<proteinExistence type="predicted"/>
<comment type="caution">
    <text evidence="3">The sequence shown here is derived from an EMBL/GenBank/DDBJ whole genome shotgun (WGS) entry which is preliminary data.</text>
</comment>
<keyword evidence="4" id="KW-1185">Reference proteome</keyword>
<reference evidence="3 4" key="1">
    <citation type="journal article" date="2015" name="Genome Biol. Evol.">
        <title>Comparative Genomics of a Bacterivorous Green Alga Reveals Evolutionary Causalities and Consequences of Phago-Mixotrophic Mode of Nutrition.</title>
        <authorList>
            <person name="Burns J.A."/>
            <person name="Paasch A."/>
            <person name="Narechania A."/>
            <person name="Kim E."/>
        </authorList>
    </citation>
    <scope>NUCLEOTIDE SEQUENCE [LARGE SCALE GENOMIC DNA]</scope>
    <source>
        <strain evidence="3 4">PLY_AMNH</strain>
    </source>
</reference>
<evidence type="ECO:0000259" key="2">
    <source>
        <dbReference type="PROSITE" id="PS50110"/>
    </source>
</evidence>
<comment type="caution">
    <text evidence="1">Lacks conserved residue(s) required for the propagation of feature annotation.</text>
</comment>
<evidence type="ECO:0000313" key="3">
    <source>
        <dbReference type="EMBL" id="KAK3266623.1"/>
    </source>
</evidence>
<evidence type="ECO:0000256" key="1">
    <source>
        <dbReference type="PROSITE-ProRule" id="PRU00169"/>
    </source>
</evidence>
<dbReference type="Gene3D" id="3.40.50.2300">
    <property type="match status" value="1"/>
</dbReference>
<accession>A0AAE0FVL8</accession>
<dbReference type="InterPro" id="IPR011006">
    <property type="entry name" value="CheY-like_superfamily"/>
</dbReference>